<organism evidence="2 3">
    <name type="scientific">Coprinellus micaceus</name>
    <name type="common">Glistening ink-cap mushroom</name>
    <name type="synonym">Coprinus micaceus</name>
    <dbReference type="NCBI Taxonomy" id="71717"/>
    <lineage>
        <taxon>Eukaryota</taxon>
        <taxon>Fungi</taxon>
        <taxon>Dikarya</taxon>
        <taxon>Basidiomycota</taxon>
        <taxon>Agaricomycotina</taxon>
        <taxon>Agaricomycetes</taxon>
        <taxon>Agaricomycetidae</taxon>
        <taxon>Agaricales</taxon>
        <taxon>Agaricineae</taxon>
        <taxon>Psathyrellaceae</taxon>
        <taxon>Coprinellus</taxon>
    </lineage>
</organism>
<evidence type="ECO:0000313" key="3">
    <source>
        <dbReference type="Proteomes" id="UP000298030"/>
    </source>
</evidence>
<proteinExistence type="predicted"/>
<feature type="compositionally biased region" description="Gly residues" evidence="1">
    <location>
        <begin position="221"/>
        <end position="230"/>
    </location>
</feature>
<protein>
    <submittedName>
        <fullName evidence="2">Uncharacterized protein</fullName>
    </submittedName>
</protein>
<keyword evidence="3" id="KW-1185">Reference proteome</keyword>
<evidence type="ECO:0000256" key="1">
    <source>
        <dbReference type="SAM" id="MobiDB-lite"/>
    </source>
</evidence>
<gene>
    <name evidence="2" type="ORF">FA13DRAFT_1713547</name>
</gene>
<comment type="caution">
    <text evidence="2">The sequence shown here is derived from an EMBL/GenBank/DDBJ whole genome shotgun (WGS) entry which is preliminary data.</text>
</comment>
<dbReference type="Proteomes" id="UP000298030">
    <property type="component" value="Unassembled WGS sequence"/>
</dbReference>
<dbReference type="EMBL" id="QPFP01000051">
    <property type="protein sequence ID" value="TEB26141.1"/>
    <property type="molecule type" value="Genomic_DNA"/>
</dbReference>
<sequence>MPTSPQLTGDSSIVLGVVSSLITCLHANNVVELCRCVFHPPANDPLFSVLVGLWVATYNSPTARRSYLPLCPTFTGRIPLIIRVPNPTVGAGKWEVAVLAIILAINPANQIARLIAIERLLRVLAIHASPSPQNFGAIGGGDLPKEALLKPIGRMVGVDSTVRLQDPSTVIRKNTECTPVPRLRTVPRRHSMQSMQEEDAVYHPTNVHVERRGGGEEASLGGPGGRRGWG</sequence>
<reference evidence="2 3" key="1">
    <citation type="journal article" date="2019" name="Nat. Ecol. Evol.">
        <title>Megaphylogeny resolves global patterns of mushroom evolution.</title>
        <authorList>
            <person name="Varga T."/>
            <person name="Krizsan K."/>
            <person name="Foldi C."/>
            <person name="Dima B."/>
            <person name="Sanchez-Garcia M."/>
            <person name="Sanchez-Ramirez S."/>
            <person name="Szollosi G.J."/>
            <person name="Szarkandi J.G."/>
            <person name="Papp V."/>
            <person name="Albert L."/>
            <person name="Andreopoulos W."/>
            <person name="Angelini C."/>
            <person name="Antonin V."/>
            <person name="Barry K.W."/>
            <person name="Bougher N.L."/>
            <person name="Buchanan P."/>
            <person name="Buyck B."/>
            <person name="Bense V."/>
            <person name="Catcheside P."/>
            <person name="Chovatia M."/>
            <person name="Cooper J."/>
            <person name="Damon W."/>
            <person name="Desjardin D."/>
            <person name="Finy P."/>
            <person name="Geml J."/>
            <person name="Haridas S."/>
            <person name="Hughes K."/>
            <person name="Justo A."/>
            <person name="Karasinski D."/>
            <person name="Kautmanova I."/>
            <person name="Kiss B."/>
            <person name="Kocsube S."/>
            <person name="Kotiranta H."/>
            <person name="LaButti K.M."/>
            <person name="Lechner B.E."/>
            <person name="Liimatainen K."/>
            <person name="Lipzen A."/>
            <person name="Lukacs Z."/>
            <person name="Mihaltcheva S."/>
            <person name="Morgado L.N."/>
            <person name="Niskanen T."/>
            <person name="Noordeloos M.E."/>
            <person name="Ohm R.A."/>
            <person name="Ortiz-Santana B."/>
            <person name="Ovrebo C."/>
            <person name="Racz N."/>
            <person name="Riley R."/>
            <person name="Savchenko A."/>
            <person name="Shiryaev A."/>
            <person name="Soop K."/>
            <person name="Spirin V."/>
            <person name="Szebenyi C."/>
            <person name="Tomsovsky M."/>
            <person name="Tulloss R.E."/>
            <person name="Uehling J."/>
            <person name="Grigoriev I.V."/>
            <person name="Vagvolgyi C."/>
            <person name="Papp T."/>
            <person name="Martin F.M."/>
            <person name="Miettinen O."/>
            <person name="Hibbett D.S."/>
            <person name="Nagy L.G."/>
        </authorList>
    </citation>
    <scope>NUCLEOTIDE SEQUENCE [LARGE SCALE GENOMIC DNA]</scope>
    <source>
        <strain evidence="2 3">FP101781</strain>
    </source>
</reference>
<evidence type="ECO:0000313" key="2">
    <source>
        <dbReference type="EMBL" id="TEB26141.1"/>
    </source>
</evidence>
<name>A0A4Y7SWQ2_COPMI</name>
<feature type="region of interest" description="Disordered" evidence="1">
    <location>
        <begin position="211"/>
        <end position="230"/>
    </location>
</feature>
<dbReference type="AlphaFoldDB" id="A0A4Y7SWQ2"/>
<accession>A0A4Y7SWQ2</accession>